<sequence>MPVELEPVAPVTHKSCSPCNGEKKMNKLCRQVSIDSPSVTGREWVFSFDVPVPDVPAHGARIRVMCAGACYHPRRSPSLSSLTSVSSSSSLATEVSLEGDFPVSLPHHGVRDAALFPGYEVAGVIESLGANVPEDCGYTVGDRVILYPYEGIPNGYVEYLVVHDLKYLIKIPDNVSLSVAAMLPAGALLAMNTVFAAKILIVGTGGLALWALRIAAYHFSNMKDRVTITIASLKDDGLTMAQEFQRVNVVQWSEDLYEKQLIERTMDACQGHVDVVIDFGTTSRSLHRSMQCLSKGGVVFVIKEYQAGGAWHSGAATRVGRTGGFRGDRATTAHRLPRGGGARRGAQAVPLRDTGSRDPPLLSSGLKDLSHRARTSCAARIGTRERSESTEEEKIGRGPGSTSVRLGIGGAEVNMAEAHVATPTNFTEEHRREHESNFTKLFPYTRDAEEARQREYNTVIGFLLRRISVE</sequence>
<keyword evidence="1" id="KW-0560">Oxidoreductase</keyword>
<proteinExistence type="predicted"/>
<dbReference type="InterPro" id="IPR011032">
    <property type="entry name" value="GroES-like_sf"/>
</dbReference>
<feature type="compositionally biased region" description="Basic and acidic residues" evidence="2">
    <location>
        <begin position="382"/>
        <end position="396"/>
    </location>
</feature>
<dbReference type="STRING" id="166423.A0A0N0BKT7"/>
<accession>A0A0N0BKT7</accession>
<dbReference type="PANTHER" id="PTHR43401">
    <property type="entry name" value="L-THREONINE 3-DEHYDROGENASE"/>
    <property type="match status" value="1"/>
</dbReference>
<evidence type="ECO:0000313" key="4">
    <source>
        <dbReference type="Proteomes" id="UP000053105"/>
    </source>
</evidence>
<dbReference type="EMBL" id="KQ435694">
    <property type="protein sequence ID" value="KOX80891.1"/>
    <property type="molecule type" value="Genomic_DNA"/>
</dbReference>
<dbReference type="Gene3D" id="3.40.50.720">
    <property type="entry name" value="NAD(P)-binding Rossmann-like Domain"/>
    <property type="match status" value="1"/>
</dbReference>
<evidence type="ECO:0000256" key="2">
    <source>
        <dbReference type="SAM" id="MobiDB-lite"/>
    </source>
</evidence>
<dbReference type="SUPFAM" id="SSF50129">
    <property type="entry name" value="GroES-like"/>
    <property type="match status" value="1"/>
</dbReference>
<dbReference type="FunFam" id="3.40.50.720:FF:000405">
    <property type="entry name" value="Uncharacterized protein, isoform A"/>
    <property type="match status" value="1"/>
</dbReference>
<dbReference type="OrthoDB" id="1879366at2759"/>
<dbReference type="InterPro" id="IPR036291">
    <property type="entry name" value="NAD(P)-bd_dom_sf"/>
</dbReference>
<organism evidence="3 4">
    <name type="scientific">Melipona quadrifasciata</name>
    <dbReference type="NCBI Taxonomy" id="166423"/>
    <lineage>
        <taxon>Eukaryota</taxon>
        <taxon>Metazoa</taxon>
        <taxon>Ecdysozoa</taxon>
        <taxon>Arthropoda</taxon>
        <taxon>Hexapoda</taxon>
        <taxon>Insecta</taxon>
        <taxon>Pterygota</taxon>
        <taxon>Neoptera</taxon>
        <taxon>Endopterygota</taxon>
        <taxon>Hymenoptera</taxon>
        <taxon>Apocrita</taxon>
        <taxon>Aculeata</taxon>
        <taxon>Apoidea</taxon>
        <taxon>Anthophila</taxon>
        <taxon>Apidae</taxon>
        <taxon>Melipona</taxon>
    </lineage>
</organism>
<name>A0A0N0BKT7_9HYME</name>
<dbReference type="Proteomes" id="UP000053105">
    <property type="component" value="Unassembled WGS sequence"/>
</dbReference>
<dbReference type="PANTHER" id="PTHR43401:SF2">
    <property type="entry name" value="L-THREONINE 3-DEHYDROGENASE"/>
    <property type="match status" value="1"/>
</dbReference>
<reference evidence="3 4" key="1">
    <citation type="submission" date="2015-07" db="EMBL/GenBank/DDBJ databases">
        <title>The genome of Melipona quadrifasciata.</title>
        <authorList>
            <person name="Pan H."/>
            <person name="Kapheim K."/>
        </authorList>
    </citation>
    <scope>NUCLEOTIDE SEQUENCE [LARGE SCALE GENOMIC DNA]</scope>
    <source>
        <strain evidence="3">0111107301</strain>
        <tissue evidence="3">Whole body</tissue>
    </source>
</reference>
<keyword evidence="4" id="KW-1185">Reference proteome</keyword>
<dbReference type="Gene3D" id="3.90.180.10">
    <property type="entry name" value="Medium-chain alcohol dehydrogenases, catalytic domain"/>
    <property type="match status" value="1"/>
</dbReference>
<feature type="region of interest" description="Disordered" evidence="2">
    <location>
        <begin position="322"/>
        <end position="404"/>
    </location>
</feature>
<dbReference type="SUPFAM" id="SSF51735">
    <property type="entry name" value="NAD(P)-binding Rossmann-fold domains"/>
    <property type="match status" value="1"/>
</dbReference>
<evidence type="ECO:0000313" key="3">
    <source>
        <dbReference type="EMBL" id="KOX80891.1"/>
    </source>
</evidence>
<dbReference type="InterPro" id="IPR050129">
    <property type="entry name" value="Zn_alcohol_dh"/>
</dbReference>
<evidence type="ECO:0008006" key="5">
    <source>
        <dbReference type="Google" id="ProtNLM"/>
    </source>
</evidence>
<evidence type="ECO:0000256" key="1">
    <source>
        <dbReference type="ARBA" id="ARBA00023002"/>
    </source>
</evidence>
<dbReference type="AlphaFoldDB" id="A0A0N0BKT7"/>
<gene>
    <name evidence="3" type="ORF">WN51_00808</name>
</gene>
<protein>
    <recommendedName>
        <fullName evidence="5">Enoyl reductase (ER) domain-containing protein</fullName>
    </recommendedName>
</protein>
<dbReference type="GO" id="GO:0016491">
    <property type="term" value="F:oxidoreductase activity"/>
    <property type="evidence" value="ECO:0007669"/>
    <property type="project" value="UniProtKB-KW"/>
</dbReference>